<evidence type="ECO:0000256" key="2">
    <source>
        <dbReference type="ARBA" id="ARBA00022723"/>
    </source>
</evidence>
<keyword evidence="5 6" id="KW-0482">Metalloprotease</keyword>
<keyword evidence="10" id="KW-1185">Reference proteome</keyword>
<comment type="cofactor">
    <cofactor evidence="6">
        <name>Zn(2+)</name>
        <dbReference type="ChEBI" id="CHEBI:29105"/>
    </cofactor>
    <text evidence="6">Binds 1 zinc ion per subunit.</text>
</comment>
<protein>
    <submittedName>
        <fullName evidence="9">M56 family metallopeptidase</fullName>
    </submittedName>
</protein>
<dbReference type="Pfam" id="PF01435">
    <property type="entry name" value="Peptidase_M48"/>
    <property type="match status" value="1"/>
</dbReference>
<evidence type="ECO:0000256" key="5">
    <source>
        <dbReference type="ARBA" id="ARBA00023049"/>
    </source>
</evidence>
<dbReference type="EMBL" id="JAVLVT010000005">
    <property type="protein sequence ID" value="MDS1270872.1"/>
    <property type="molecule type" value="Genomic_DNA"/>
</dbReference>
<feature type="transmembrane region" description="Helical" evidence="7">
    <location>
        <begin position="35"/>
        <end position="58"/>
    </location>
</feature>
<dbReference type="Gene3D" id="3.30.2010.10">
    <property type="entry name" value="Metalloproteases ('zincins'), catalytic domain"/>
    <property type="match status" value="1"/>
</dbReference>
<reference evidence="10" key="1">
    <citation type="submission" date="2023-07" db="EMBL/GenBank/DDBJ databases">
        <title>Novel species in the genus Lipingzhangella isolated from Sambhar Salt Lake.</title>
        <authorList>
            <person name="Jiya N."/>
            <person name="Kajale S."/>
            <person name="Sharma A."/>
        </authorList>
    </citation>
    <scope>NUCLEOTIDE SEQUENCE [LARGE SCALE GENOMIC DNA]</scope>
    <source>
        <strain evidence="10">LS1_29</strain>
    </source>
</reference>
<evidence type="ECO:0000256" key="1">
    <source>
        <dbReference type="ARBA" id="ARBA00022670"/>
    </source>
</evidence>
<dbReference type="RefSeq" id="WP_310912427.1">
    <property type="nucleotide sequence ID" value="NZ_JAVLVT010000005.1"/>
</dbReference>
<sequence length="316" mass="32969">MTTALLLGSYLLLAGSVLVPLLARAVWTQHTPRLALWLWHLLTGSLVLAAVLLGLALAMPRLPESTQPTGWFHACVLALQLAYTTPGGAALATLGLALAGLVLARACSSVLVEWYHTARQGRDHRQTLSVVGWWDERVAATVVEHATPVAYCLPGRTGDIVLSTAALQTLDDSERAAVLAHERAHLRGRHDLHRIWARGLERAFGCVAVFATGRAAVDRLTELVADDAGSRANGPLTVASAVLRLAQGNAPATGRAAAAAAGTATAARVRRLMDGPPPLSPWRLLVGALVVVVPAGFGIAAVTGSVLAGLACCPVH</sequence>
<keyword evidence="7" id="KW-0472">Membrane</keyword>
<keyword evidence="3 6" id="KW-0378">Hydrolase</keyword>
<proteinExistence type="inferred from homology"/>
<accession>A0ABU2H7C4</accession>
<gene>
    <name evidence="9" type="ORF">RIF23_11220</name>
</gene>
<dbReference type="InterPro" id="IPR052173">
    <property type="entry name" value="Beta-lactam_resp_regulator"/>
</dbReference>
<keyword evidence="7" id="KW-1133">Transmembrane helix</keyword>
<evidence type="ECO:0000313" key="10">
    <source>
        <dbReference type="Proteomes" id="UP001250214"/>
    </source>
</evidence>
<comment type="similarity">
    <text evidence="6">Belongs to the peptidase M48 family.</text>
</comment>
<feature type="domain" description="Peptidase M48" evidence="8">
    <location>
        <begin position="140"/>
        <end position="216"/>
    </location>
</feature>
<evidence type="ECO:0000256" key="7">
    <source>
        <dbReference type="SAM" id="Phobius"/>
    </source>
</evidence>
<dbReference type="CDD" id="cd07326">
    <property type="entry name" value="M56_BlaR1_MecR1_like"/>
    <property type="match status" value="1"/>
</dbReference>
<keyword evidence="2" id="KW-0479">Metal-binding</keyword>
<evidence type="ECO:0000259" key="8">
    <source>
        <dbReference type="Pfam" id="PF01435"/>
    </source>
</evidence>
<comment type="caution">
    <text evidence="9">The sequence shown here is derived from an EMBL/GenBank/DDBJ whole genome shotgun (WGS) entry which is preliminary data.</text>
</comment>
<dbReference type="PANTHER" id="PTHR34978:SF3">
    <property type="entry name" value="SLR0241 PROTEIN"/>
    <property type="match status" value="1"/>
</dbReference>
<name>A0ABU2H7C4_9ACTN</name>
<keyword evidence="1 6" id="KW-0645">Protease</keyword>
<evidence type="ECO:0000256" key="3">
    <source>
        <dbReference type="ARBA" id="ARBA00022801"/>
    </source>
</evidence>
<organism evidence="9 10">
    <name type="scientific">Lipingzhangella rawalii</name>
    <dbReference type="NCBI Taxonomy" id="2055835"/>
    <lineage>
        <taxon>Bacteria</taxon>
        <taxon>Bacillati</taxon>
        <taxon>Actinomycetota</taxon>
        <taxon>Actinomycetes</taxon>
        <taxon>Streptosporangiales</taxon>
        <taxon>Nocardiopsidaceae</taxon>
        <taxon>Lipingzhangella</taxon>
    </lineage>
</organism>
<feature type="transmembrane region" description="Helical" evidence="7">
    <location>
        <begin position="70"/>
        <end position="89"/>
    </location>
</feature>
<feature type="transmembrane region" description="Helical" evidence="7">
    <location>
        <begin position="284"/>
        <end position="311"/>
    </location>
</feature>
<evidence type="ECO:0000256" key="4">
    <source>
        <dbReference type="ARBA" id="ARBA00022833"/>
    </source>
</evidence>
<dbReference type="PANTHER" id="PTHR34978">
    <property type="entry name" value="POSSIBLE SENSOR-TRANSDUCER PROTEIN BLAR"/>
    <property type="match status" value="1"/>
</dbReference>
<dbReference type="InterPro" id="IPR001915">
    <property type="entry name" value="Peptidase_M48"/>
</dbReference>
<dbReference type="Proteomes" id="UP001250214">
    <property type="component" value="Unassembled WGS sequence"/>
</dbReference>
<keyword evidence="7" id="KW-0812">Transmembrane</keyword>
<keyword evidence="4 6" id="KW-0862">Zinc</keyword>
<evidence type="ECO:0000256" key="6">
    <source>
        <dbReference type="RuleBase" id="RU003983"/>
    </source>
</evidence>
<evidence type="ECO:0000313" key="9">
    <source>
        <dbReference type="EMBL" id="MDS1270872.1"/>
    </source>
</evidence>